<sequence length="406" mass="44835">MAAYFFRAASLEGDITEGIVDGSNRESVVELIQSQGRIPIRVELKTETPAKKLGKSSNSFFRRRKKDQILTFTRELSTLLKAGLSLDKSLSLLIEVNSTDQYAQVLGNLQEKIKGGASFADALESEGSEFPSIYVSLVRAGELGGALETVLERLADHLERSSELRESLKSAMIYPMILVVVAISSIILLLTYVIPQFKELFEGMGSSLPMSTAIVLQAGDFVKHQGWIVLLVILLVVMLIRYQLRTPEGKFRWHKRVLSTPLLGGLITRMEVAVFSRTLGTLLQNGIPMIKAISIVRETVQNRVITKSMDEVIKGLKEGGNLSSPLAESGYFPEFAVQMIRVGEESGEMEQMLLHVADIYDKEVNRELKRTLSLLEPVLILVLGVIIAGVIMSILVAIMGINQMVV</sequence>
<proteinExistence type="inferred from homology"/>
<dbReference type="Proteomes" id="UP000254771">
    <property type="component" value="Unassembled WGS sequence"/>
</dbReference>
<feature type="transmembrane region" description="Helical" evidence="8">
    <location>
        <begin position="378"/>
        <end position="401"/>
    </location>
</feature>
<comment type="subcellular location">
    <subcellularLocation>
        <location evidence="1">Cell inner membrane</location>
        <topology evidence="1">Multi-pass membrane protein</topology>
    </subcellularLocation>
</comment>
<dbReference type="InterPro" id="IPR003004">
    <property type="entry name" value="GspF/PilC"/>
</dbReference>
<dbReference type="FunFam" id="1.20.81.30:FF:000001">
    <property type="entry name" value="Type II secretion system protein F"/>
    <property type="match status" value="2"/>
</dbReference>
<comment type="caution">
    <text evidence="10">The sequence shown here is derived from an EMBL/GenBank/DDBJ whole genome shotgun (WGS) entry which is preliminary data.</text>
</comment>
<evidence type="ECO:0000256" key="6">
    <source>
        <dbReference type="ARBA" id="ARBA00022989"/>
    </source>
</evidence>
<dbReference type="PANTHER" id="PTHR30012:SF0">
    <property type="entry name" value="TYPE II SECRETION SYSTEM PROTEIN F-RELATED"/>
    <property type="match status" value="1"/>
</dbReference>
<dbReference type="PRINTS" id="PR00812">
    <property type="entry name" value="BCTERIALGSPF"/>
</dbReference>
<evidence type="ECO:0000256" key="1">
    <source>
        <dbReference type="ARBA" id="ARBA00004429"/>
    </source>
</evidence>
<dbReference type="EMBL" id="QFXE01000011">
    <property type="protein sequence ID" value="RDH85869.1"/>
    <property type="molecule type" value="Genomic_DNA"/>
</dbReference>
<evidence type="ECO:0000256" key="2">
    <source>
        <dbReference type="ARBA" id="ARBA00005745"/>
    </source>
</evidence>
<dbReference type="PANTHER" id="PTHR30012">
    <property type="entry name" value="GENERAL SECRETION PATHWAY PROTEIN"/>
    <property type="match status" value="1"/>
</dbReference>
<dbReference type="InterPro" id="IPR018076">
    <property type="entry name" value="T2SS_GspF_dom"/>
</dbReference>
<name>A0A370DLT3_9GAMM</name>
<dbReference type="AlphaFoldDB" id="A0A370DLT3"/>
<evidence type="ECO:0000259" key="9">
    <source>
        <dbReference type="Pfam" id="PF00482"/>
    </source>
</evidence>
<feature type="domain" description="Type II secretion system protein GspF" evidence="9">
    <location>
        <begin position="72"/>
        <end position="195"/>
    </location>
</feature>
<feature type="domain" description="Type II secretion system protein GspF" evidence="9">
    <location>
        <begin position="275"/>
        <end position="396"/>
    </location>
</feature>
<evidence type="ECO:0000256" key="7">
    <source>
        <dbReference type="ARBA" id="ARBA00023136"/>
    </source>
</evidence>
<keyword evidence="11" id="KW-1185">Reference proteome</keyword>
<keyword evidence="6 8" id="KW-1133">Transmembrane helix</keyword>
<evidence type="ECO:0000256" key="5">
    <source>
        <dbReference type="ARBA" id="ARBA00022692"/>
    </source>
</evidence>
<protein>
    <submittedName>
        <fullName evidence="10">General secretion pathway protein GspF</fullName>
    </submittedName>
</protein>
<keyword evidence="7 8" id="KW-0472">Membrane</keyword>
<feature type="transmembrane region" description="Helical" evidence="8">
    <location>
        <begin position="226"/>
        <end position="244"/>
    </location>
</feature>
<dbReference type="Pfam" id="PF00482">
    <property type="entry name" value="T2SSF"/>
    <property type="match status" value="2"/>
</dbReference>
<organism evidence="10 11">
    <name type="scientific">endosymbiont of Escarpia spicata</name>
    <dbReference type="NCBI Taxonomy" id="2200908"/>
    <lineage>
        <taxon>Bacteria</taxon>
        <taxon>Pseudomonadati</taxon>
        <taxon>Pseudomonadota</taxon>
        <taxon>Gammaproteobacteria</taxon>
        <taxon>sulfur-oxidizing symbionts</taxon>
    </lineage>
</organism>
<evidence type="ECO:0000313" key="11">
    <source>
        <dbReference type="Proteomes" id="UP000254771"/>
    </source>
</evidence>
<comment type="similarity">
    <text evidence="2">Belongs to the GSP F family.</text>
</comment>
<dbReference type="Gene3D" id="1.20.81.30">
    <property type="entry name" value="Type II secretion system (T2SS), domain F"/>
    <property type="match status" value="2"/>
</dbReference>
<feature type="transmembrane region" description="Helical" evidence="8">
    <location>
        <begin position="171"/>
        <end position="194"/>
    </location>
</feature>
<reference evidence="10 11" key="1">
    <citation type="journal article" date="2018" name="ISME J.">
        <title>Endosymbiont genomes yield clues of tubeworm success.</title>
        <authorList>
            <person name="Li Y."/>
            <person name="Liles M.R."/>
            <person name="Halanych K.M."/>
        </authorList>
    </citation>
    <scope>NUCLEOTIDE SEQUENCE [LARGE SCALE GENOMIC DNA]</scope>
    <source>
        <strain evidence="10">A1462</strain>
    </source>
</reference>
<accession>A0A370DLT3</accession>
<evidence type="ECO:0000313" key="10">
    <source>
        <dbReference type="EMBL" id="RDH85869.1"/>
    </source>
</evidence>
<evidence type="ECO:0000256" key="4">
    <source>
        <dbReference type="ARBA" id="ARBA00022519"/>
    </source>
</evidence>
<evidence type="ECO:0000256" key="8">
    <source>
        <dbReference type="SAM" id="Phobius"/>
    </source>
</evidence>
<gene>
    <name evidence="10" type="ORF">DIZ78_09795</name>
</gene>
<keyword evidence="3" id="KW-1003">Cell membrane</keyword>
<dbReference type="InterPro" id="IPR042094">
    <property type="entry name" value="T2SS_GspF_sf"/>
</dbReference>
<dbReference type="GO" id="GO:0005886">
    <property type="term" value="C:plasma membrane"/>
    <property type="evidence" value="ECO:0007669"/>
    <property type="project" value="UniProtKB-SubCell"/>
</dbReference>
<evidence type="ECO:0000256" key="3">
    <source>
        <dbReference type="ARBA" id="ARBA00022475"/>
    </source>
</evidence>
<keyword evidence="5 8" id="KW-0812">Transmembrane</keyword>
<keyword evidence="4" id="KW-0997">Cell inner membrane</keyword>